<dbReference type="EMBL" id="CP025491">
    <property type="protein sequence ID" value="AUH72585.1"/>
    <property type="molecule type" value="Genomic_DNA"/>
</dbReference>
<organism evidence="6 7">
    <name type="scientific">Legionella sainthelensi</name>
    <dbReference type="NCBI Taxonomy" id="28087"/>
    <lineage>
        <taxon>Bacteria</taxon>
        <taxon>Pseudomonadati</taxon>
        <taxon>Pseudomonadota</taxon>
        <taxon>Gammaproteobacteria</taxon>
        <taxon>Legionellales</taxon>
        <taxon>Legionellaceae</taxon>
        <taxon>Legionella</taxon>
    </lineage>
</organism>
<dbReference type="PRINTS" id="PR00039">
    <property type="entry name" value="HTHLYSR"/>
</dbReference>
<dbReference type="Gene3D" id="3.40.190.290">
    <property type="match status" value="1"/>
</dbReference>
<dbReference type="InterPro" id="IPR036388">
    <property type="entry name" value="WH-like_DNA-bd_sf"/>
</dbReference>
<protein>
    <recommendedName>
        <fullName evidence="5">HTH lysR-type domain-containing protein</fullName>
    </recommendedName>
</protein>
<dbReference type="SUPFAM" id="SSF53850">
    <property type="entry name" value="Periplasmic binding protein-like II"/>
    <property type="match status" value="1"/>
</dbReference>
<feature type="domain" description="HTH lysR-type" evidence="5">
    <location>
        <begin position="1"/>
        <end position="61"/>
    </location>
</feature>
<keyword evidence="4" id="KW-0804">Transcription</keyword>
<evidence type="ECO:0000256" key="3">
    <source>
        <dbReference type="ARBA" id="ARBA00023125"/>
    </source>
</evidence>
<accession>A0A2H5FM08</accession>
<dbReference type="Pfam" id="PF00126">
    <property type="entry name" value="HTH_1"/>
    <property type="match status" value="1"/>
</dbReference>
<dbReference type="PROSITE" id="PS50931">
    <property type="entry name" value="HTH_LYSR"/>
    <property type="match status" value="1"/>
</dbReference>
<evidence type="ECO:0000313" key="7">
    <source>
        <dbReference type="Proteomes" id="UP000234343"/>
    </source>
</evidence>
<dbReference type="KEGG" id="lsh:CAB17_11360"/>
<reference evidence="6 7" key="1">
    <citation type="submission" date="2017-12" db="EMBL/GenBank/DDBJ databases">
        <title>Legionella sainthelensi LA01-117, whole genome sequence of a clinical isolate from New Zealand.</title>
        <authorList>
            <person name="Cree S.L."/>
            <person name="Slow S."/>
            <person name="Kennedy M.A."/>
            <person name="Murdoch D.R."/>
            <person name="Biggs P.J."/>
            <person name="Anderson T."/>
        </authorList>
    </citation>
    <scope>NUCLEOTIDE SEQUENCE [LARGE SCALE GENOMIC DNA]</scope>
    <source>
        <strain evidence="6 7">LA01-117</strain>
    </source>
</reference>
<dbReference type="InterPro" id="IPR000847">
    <property type="entry name" value="LysR_HTH_N"/>
</dbReference>
<evidence type="ECO:0000256" key="4">
    <source>
        <dbReference type="ARBA" id="ARBA00023163"/>
    </source>
</evidence>
<dbReference type="GO" id="GO:0003700">
    <property type="term" value="F:DNA-binding transcription factor activity"/>
    <property type="evidence" value="ECO:0007669"/>
    <property type="project" value="InterPro"/>
</dbReference>
<keyword evidence="3" id="KW-0238">DNA-binding</keyword>
<dbReference type="InterPro" id="IPR005119">
    <property type="entry name" value="LysR_subst-bd"/>
</dbReference>
<dbReference type="AlphaFoldDB" id="A0A2H5FM08"/>
<dbReference type="PANTHER" id="PTHR30126">
    <property type="entry name" value="HTH-TYPE TRANSCRIPTIONAL REGULATOR"/>
    <property type="match status" value="1"/>
</dbReference>
<evidence type="ECO:0000313" key="6">
    <source>
        <dbReference type="EMBL" id="AUH72585.1"/>
    </source>
</evidence>
<keyword evidence="7" id="KW-1185">Reference proteome</keyword>
<dbReference type="SUPFAM" id="SSF46785">
    <property type="entry name" value="Winged helix' DNA-binding domain"/>
    <property type="match status" value="1"/>
</dbReference>
<dbReference type="PANTHER" id="PTHR30126:SF40">
    <property type="entry name" value="HTH-TYPE TRANSCRIPTIONAL REGULATOR GLTR"/>
    <property type="match status" value="1"/>
</dbReference>
<name>A0A2H5FM08_9GAMM</name>
<dbReference type="InterPro" id="IPR036390">
    <property type="entry name" value="WH_DNA-bd_sf"/>
</dbReference>
<proteinExistence type="inferred from homology"/>
<evidence type="ECO:0000256" key="1">
    <source>
        <dbReference type="ARBA" id="ARBA00009437"/>
    </source>
</evidence>
<evidence type="ECO:0000256" key="2">
    <source>
        <dbReference type="ARBA" id="ARBA00023015"/>
    </source>
</evidence>
<keyword evidence="2" id="KW-0805">Transcription regulation</keyword>
<dbReference type="GO" id="GO:0000976">
    <property type="term" value="F:transcription cis-regulatory region binding"/>
    <property type="evidence" value="ECO:0007669"/>
    <property type="project" value="TreeGrafter"/>
</dbReference>
<dbReference type="Gene3D" id="1.10.10.10">
    <property type="entry name" value="Winged helix-like DNA-binding domain superfamily/Winged helix DNA-binding domain"/>
    <property type="match status" value="1"/>
</dbReference>
<evidence type="ECO:0000259" key="5">
    <source>
        <dbReference type="PROSITE" id="PS50931"/>
    </source>
</evidence>
<gene>
    <name evidence="6" type="ORF">CAB17_11360</name>
</gene>
<dbReference type="Proteomes" id="UP000234343">
    <property type="component" value="Chromosome"/>
</dbReference>
<comment type="similarity">
    <text evidence="1">Belongs to the LysR transcriptional regulatory family.</text>
</comment>
<sequence>MNMKFYNSLAVFIWVYRLNSFSRAAQKLNISQASVSIHLKNIEHYFGKVLFIREGHKISPTEEAVYLSSILADSVDNLEYIVENFSKYTDCIEGRISVGCIVGIPRFWIIPRISSCPEKGIRILNQIYITEQEIIRDVLDGKIDFGIVSSQNNHKNITCIKFFEDKLALMGATRWAGYIDKTDINTAYKSLKSLTWLSYNKELLFTKEYIKSVFQGKSDFIDPYFVLSDLRGLSFAAIAGYGVCVLPKKLFSYSIHKKLLHIIYSSDIEPPFNTYLIYKTTKLNKRMKFFKDAILTDINFFETPYWVNLYGAFPNDWHES</sequence>
<dbReference type="Pfam" id="PF03466">
    <property type="entry name" value="LysR_substrate"/>
    <property type="match status" value="1"/>
</dbReference>